<dbReference type="AlphaFoldDB" id="A0A5J4Z9V7"/>
<dbReference type="PANTHER" id="PTHR15032:SF4">
    <property type="entry name" value="N-ACYL-PHOSPHATIDYLETHANOLAMINE-HYDROLYZING PHOSPHOLIPASE D"/>
    <property type="match status" value="1"/>
</dbReference>
<gene>
    <name evidence="2" type="ORF">FVE85_7495</name>
</gene>
<dbReference type="EMBL" id="VRMN01000001">
    <property type="protein sequence ID" value="KAA8499910.1"/>
    <property type="molecule type" value="Genomic_DNA"/>
</dbReference>
<sequence>MLRGALRASSRSEAPLLSVSVCGPLTASAVAAACGFWTRVCSRWSRGSAASGCRTSGRSHFSWRRMRTMTDDRGVPSRTEVGSAAAFGVATPAEAQQCGPPGKGRVESSADRAAGNMAAVATTQAQIEKVQPLRLKNGKYWNPWSSWTGLPTLVDFIKLWWNERGKWIYTDEIPEEYERHLPVKTPDLEVLCTAPKPGVLRSTWLGHSTVLVQFEQGFTVITDPVFSERCSPVQWFGVKRYRPAPCTAAQLPHIDAVLISHNHYDHLDLLSVRAIETKFSPAFYVPQGLKSWLVKNVPGLDSQRVHELGWWEETFQRKNDKEFKIVFTPAQHWGSRALLDNCRALWGSWVVAGPTKKFFFAGDSGYCPVFTSVGALYGPFDLSAIPIGAYEPHYFFRQQHVNPEEAVQMHVDLRSRRSLGIHWGTFKLTMEHYMEPRERMLSASGKAGLEKNAFFTLTHGEHLDVE</sequence>
<dbReference type="OMA" id="LPCQYES"/>
<dbReference type="OrthoDB" id="332863at2759"/>
<dbReference type="Gene3D" id="3.60.15.10">
    <property type="entry name" value="Ribonuclease Z/Hydroxyacylglutathione hydrolase-like"/>
    <property type="match status" value="1"/>
</dbReference>
<evidence type="ECO:0000313" key="2">
    <source>
        <dbReference type="EMBL" id="KAA8499910.1"/>
    </source>
</evidence>
<organism evidence="2 3">
    <name type="scientific">Porphyridium purpureum</name>
    <name type="common">Red alga</name>
    <name type="synonym">Porphyridium cruentum</name>
    <dbReference type="NCBI Taxonomy" id="35688"/>
    <lineage>
        <taxon>Eukaryota</taxon>
        <taxon>Rhodophyta</taxon>
        <taxon>Bangiophyceae</taxon>
        <taxon>Porphyridiales</taxon>
        <taxon>Porphyridiaceae</taxon>
        <taxon>Porphyridium</taxon>
    </lineage>
</organism>
<feature type="domain" description="Metallo-beta-lactamase" evidence="1">
    <location>
        <begin position="220"/>
        <end position="423"/>
    </location>
</feature>
<accession>A0A5J4Z9V7</accession>
<dbReference type="InterPro" id="IPR001279">
    <property type="entry name" value="Metallo-B-lactamas"/>
</dbReference>
<comment type="caution">
    <text evidence="2">The sequence shown here is derived from an EMBL/GenBank/DDBJ whole genome shotgun (WGS) entry which is preliminary data.</text>
</comment>
<dbReference type="PROSITE" id="PS51257">
    <property type="entry name" value="PROKAR_LIPOPROTEIN"/>
    <property type="match status" value="1"/>
</dbReference>
<reference evidence="3" key="1">
    <citation type="journal article" date="2019" name="Nat. Commun.">
        <title>Expansion of phycobilisome linker gene families in mesophilic red algae.</title>
        <authorList>
            <person name="Lee J."/>
            <person name="Kim D."/>
            <person name="Bhattacharya D."/>
            <person name="Yoon H.S."/>
        </authorList>
    </citation>
    <scope>NUCLEOTIDE SEQUENCE [LARGE SCALE GENOMIC DNA]</scope>
    <source>
        <strain evidence="3">CCMP 1328</strain>
    </source>
</reference>
<dbReference type="SUPFAM" id="SSF56281">
    <property type="entry name" value="Metallo-hydrolase/oxidoreductase"/>
    <property type="match status" value="1"/>
</dbReference>
<dbReference type="Proteomes" id="UP000324585">
    <property type="component" value="Unassembled WGS sequence"/>
</dbReference>
<dbReference type="PANTHER" id="PTHR15032">
    <property type="entry name" value="N-ACYL-PHOSPHATIDYLETHANOLAMINE-HYDROLYZING PHOSPHOLIPASE D"/>
    <property type="match status" value="1"/>
</dbReference>
<dbReference type="InterPro" id="IPR036866">
    <property type="entry name" value="RibonucZ/Hydroxyglut_hydro"/>
</dbReference>
<name>A0A5J4Z9V7_PORPP</name>
<dbReference type="GO" id="GO:0005737">
    <property type="term" value="C:cytoplasm"/>
    <property type="evidence" value="ECO:0007669"/>
    <property type="project" value="TreeGrafter"/>
</dbReference>
<evidence type="ECO:0000313" key="3">
    <source>
        <dbReference type="Proteomes" id="UP000324585"/>
    </source>
</evidence>
<dbReference type="Pfam" id="PF12706">
    <property type="entry name" value="Lactamase_B_2"/>
    <property type="match status" value="1"/>
</dbReference>
<keyword evidence="3" id="KW-1185">Reference proteome</keyword>
<proteinExistence type="predicted"/>
<evidence type="ECO:0000259" key="1">
    <source>
        <dbReference type="Pfam" id="PF12706"/>
    </source>
</evidence>
<protein>
    <submittedName>
        <fullName evidence="2">N-acyl-phosphatidylethanolamine-hydrolyzing phospholipase D</fullName>
    </submittedName>
</protein>